<protein>
    <recommendedName>
        <fullName evidence="2">Transposase IS4-like domain-containing protein</fullName>
    </recommendedName>
</protein>
<dbReference type="EMBL" id="BAAAIH010000001">
    <property type="protein sequence ID" value="GAA1250238.1"/>
    <property type="molecule type" value="Genomic_DNA"/>
</dbReference>
<proteinExistence type="predicted"/>
<dbReference type="InterPro" id="IPR002559">
    <property type="entry name" value="Transposase_11"/>
</dbReference>
<accession>A0ABP4H6N0</accession>
<evidence type="ECO:0000313" key="4">
    <source>
        <dbReference type="Proteomes" id="UP001500282"/>
    </source>
</evidence>
<comment type="caution">
    <text evidence="3">The sequence shown here is derived from an EMBL/GenBank/DDBJ whole genome shotgun (WGS) entry which is preliminary data.</text>
</comment>
<evidence type="ECO:0000259" key="2">
    <source>
        <dbReference type="Pfam" id="PF01609"/>
    </source>
</evidence>
<feature type="region of interest" description="Disordered" evidence="1">
    <location>
        <begin position="103"/>
        <end position="183"/>
    </location>
</feature>
<evidence type="ECO:0000256" key="1">
    <source>
        <dbReference type="SAM" id="MobiDB-lite"/>
    </source>
</evidence>
<dbReference type="PANTHER" id="PTHR30007:SF1">
    <property type="entry name" value="BLR1914 PROTEIN"/>
    <property type="match status" value="1"/>
</dbReference>
<organism evidence="3 4">
    <name type="scientific">Streptomyces javensis</name>
    <dbReference type="NCBI Taxonomy" id="114698"/>
    <lineage>
        <taxon>Bacteria</taxon>
        <taxon>Bacillati</taxon>
        <taxon>Actinomycetota</taxon>
        <taxon>Actinomycetes</taxon>
        <taxon>Kitasatosporales</taxon>
        <taxon>Streptomycetaceae</taxon>
        <taxon>Streptomyces</taxon>
        <taxon>Streptomyces violaceusniger group</taxon>
    </lineage>
</organism>
<evidence type="ECO:0000313" key="3">
    <source>
        <dbReference type="EMBL" id="GAA1250238.1"/>
    </source>
</evidence>
<dbReference type="PANTHER" id="PTHR30007">
    <property type="entry name" value="PHP DOMAIN PROTEIN"/>
    <property type="match status" value="1"/>
</dbReference>
<reference evidence="4" key="1">
    <citation type="journal article" date="2019" name="Int. J. Syst. Evol. Microbiol.">
        <title>The Global Catalogue of Microorganisms (GCM) 10K type strain sequencing project: providing services to taxonomists for standard genome sequencing and annotation.</title>
        <authorList>
            <consortium name="The Broad Institute Genomics Platform"/>
            <consortium name="The Broad Institute Genome Sequencing Center for Infectious Disease"/>
            <person name="Wu L."/>
            <person name="Ma J."/>
        </authorList>
    </citation>
    <scope>NUCLEOTIDE SEQUENCE [LARGE SCALE GENOMIC DNA]</scope>
    <source>
        <strain evidence="4">JCM 11448</strain>
    </source>
</reference>
<feature type="compositionally biased region" description="Low complexity" evidence="1">
    <location>
        <begin position="1"/>
        <end position="12"/>
    </location>
</feature>
<keyword evidence="4" id="KW-1185">Reference proteome</keyword>
<dbReference type="Proteomes" id="UP001500282">
    <property type="component" value="Unassembled WGS sequence"/>
</dbReference>
<dbReference type="Pfam" id="PF01609">
    <property type="entry name" value="DDE_Tnp_1"/>
    <property type="match status" value="1"/>
</dbReference>
<name>A0ABP4H6N0_9ACTN</name>
<gene>
    <name evidence="3" type="ORF">GCM10009579_04980</name>
</gene>
<feature type="region of interest" description="Disordered" evidence="1">
    <location>
        <begin position="1"/>
        <end position="22"/>
    </location>
</feature>
<feature type="domain" description="Transposase IS4-like" evidence="2">
    <location>
        <begin position="16"/>
        <end position="106"/>
    </location>
</feature>
<sequence length="183" mass="19441">MRPGPAKGAPAGEPDDHAIGRSRGGLTTKIHLAADAGCRPLAILVTSGQRHDSFCARTLLERIRVPRLGLGRPRCRTAQIITDKGYSSCGLRAYPRERGIAHTIPENPDQQRHDEHGGQPGQSGGQCLLSPGDGSDGDEKGEEGAREGGGQIRGVGQRHRSAALSKVSRMIPPPRPETVPTTR</sequence>